<sequence>MSPVSAPAKALVTGANGYLAVWVVRRLLEAGYSVRGADGAFDEAVQGVELVEHTASPFHFAANDPDELIIPAVRGTTLVLESVKKYGSSVKRVVITSSIVAVFGPYTGTVVFDESAWNDASVSEVREKGAAAGAAWEFIEQNKGHISFDIVTINPPWIFGPPIHELSSLDQLNTSQSEILDTISGKKATKADLSRRATGSTHFNLGSPGAGKTFPYTLLYDTSREARLLGLTHAPVEQMVADSVADFKARGYSQ</sequence>
<proteinExistence type="predicted"/>
<comment type="caution">
    <text evidence="1">The sequence shown here is derived from an EMBL/GenBank/DDBJ whole genome shotgun (WGS) entry which is preliminary data.</text>
</comment>
<organism evidence="1 2">
    <name type="scientific">Auriscalpium vulgare</name>
    <dbReference type="NCBI Taxonomy" id="40419"/>
    <lineage>
        <taxon>Eukaryota</taxon>
        <taxon>Fungi</taxon>
        <taxon>Dikarya</taxon>
        <taxon>Basidiomycota</taxon>
        <taxon>Agaricomycotina</taxon>
        <taxon>Agaricomycetes</taxon>
        <taxon>Russulales</taxon>
        <taxon>Auriscalpiaceae</taxon>
        <taxon>Auriscalpium</taxon>
    </lineage>
</organism>
<name>A0ACB8RTS7_9AGAM</name>
<accession>A0ACB8RTS7</accession>
<gene>
    <name evidence="1" type="ORF">FA95DRAFT_1559598</name>
</gene>
<dbReference type="Proteomes" id="UP000814033">
    <property type="component" value="Unassembled WGS sequence"/>
</dbReference>
<dbReference type="EMBL" id="MU275914">
    <property type="protein sequence ID" value="KAI0046928.1"/>
    <property type="molecule type" value="Genomic_DNA"/>
</dbReference>
<reference evidence="1" key="1">
    <citation type="submission" date="2021-02" db="EMBL/GenBank/DDBJ databases">
        <authorList>
            <consortium name="DOE Joint Genome Institute"/>
            <person name="Ahrendt S."/>
            <person name="Looney B.P."/>
            <person name="Miyauchi S."/>
            <person name="Morin E."/>
            <person name="Drula E."/>
            <person name="Courty P.E."/>
            <person name="Chicoki N."/>
            <person name="Fauchery L."/>
            <person name="Kohler A."/>
            <person name="Kuo A."/>
            <person name="Labutti K."/>
            <person name="Pangilinan J."/>
            <person name="Lipzen A."/>
            <person name="Riley R."/>
            <person name="Andreopoulos W."/>
            <person name="He G."/>
            <person name="Johnson J."/>
            <person name="Barry K.W."/>
            <person name="Grigoriev I.V."/>
            <person name="Nagy L."/>
            <person name="Hibbett D."/>
            <person name="Henrissat B."/>
            <person name="Matheny P.B."/>
            <person name="Labbe J."/>
            <person name="Martin F."/>
        </authorList>
    </citation>
    <scope>NUCLEOTIDE SEQUENCE</scope>
    <source>
        <strain evidence="1">FP105234-sp</strain>
    </source>
</reference>
<evidence type="ECO:0000313" key="2">
    <source>
        <dbReference type="Proteomes" id="UP000814033"/>
    </source>
</evidence>
<protein>
    <submittedName>
        <fullName evidence="1">NAD(P)-binding protein</fullName>
    </submittedName>
</protein>
<evidence type="ECO:0000313" key="1">
    <source>
        <dbReference type="EMBL" id="KAI0046928.1"/>
    </source>
</evidence>
<reference evidence="1" key="2">
    <citation type="journal article" date="2022" name="New Phytol.">
        <title>Evolutionary transition to the ectomycorrhizal habit in the genomes of a hyperdiverse lineage of mushroom-forming fungi.</title>
        <authorList>
            <person name="Looney B."/>
            <person name="Miyauchi S."/>
            <person name="Morin E."/>
            <person name="Drula E."/>
            <person name="Courty P.E."/>
            <person name="Kohler A."/>
            <person name="Kuo A."/>
            <person name="LaButti K."/>
            <person name="Pangilinan J."/>
            <person name="Lipzen A."/>
            <person name="Riley R."/>
            <person name="Andreopoulos W."/>
            <person name="He G."/>
            <person name="Johnson J."/>
            <person name="Nolan M."/>
            <person name="Tritt A."/>
            <person name="Barry K.W."/>
            <person name="Grigoriev I.V."/>
            <person name="Nagy L.G."/>
            <person name="Hibbett D."/>
            <person name="Henrissat B."/>
            <person name="Matheny P.B."/>
            <person name="Labbe J."/>
            <person name="Martin F.M."/>
        </authorList>
    </citation>
    <scope>NUCLEOTIDE SEQUENCE</scope>
    <source>
        <strain evidence="1">FP105234-sp</strain>
    </source>
</reference>
<keyword evidence="2" id="KW-1185">Reference proteome</keyword>